<gene>
    <name evidence="8" type="ORF">M427DRAFT_34935</name>
</gene>
<dbReference type="GO" id="GO:0030599">
    <property type="term" value="F:pectinesterase activity"/>
    <property type="evidence" value="ECO:0007669"/>
    <property type="project" value="UniProtKB-EC"/>
</dbReference>
<dbReference type="GO" id="GO:0042545">
    <property type="term" value="P:cell wall modification"/>
    <property type="evidence" value="ECO:0007669"/>
    <property type="project" value="InterPro"/>
</dbReference>
<dbReference type="InterPro" id="IPR012334">
    <property type="entry name" value="Pectin_lyas_fold"/>
</dbReference>
<feature type="domain" description="Pectinesterase catalytic" evidence="7">
    <location>
        <begin position="165"/>
        <end position="346"/>
    </location>
</feature>
<comment type="pathway">
    <text evidence="1">Glycan metabolism; pectin degradation; 2-dehydro-3-deoxy-D-gluconate from pectin: step 1/5.</text>
</comment>
<evidence type="ECO:0000259" key="7">
    <source>
        <dbReference type="Pfam" id="PF01095"/>
    </source>
</evidence>
<name>A0A139A6B8_GONPJ</name>
<keyword evidence="6" id="KW-0732">Signal</keyword>
<dbReference type="SUPFAM" id="SSF51126">
    <property type="entry name" value="Pectin lyase-like"/>
    <property type="match status" value="1"/>
</dbReference>
<dbReference type="InterPro" id="IPR000070">
    <property type="entry name" value="Pectinesterase_cat"/>
</dbReference>
<evidence type="ECO:0000256" key="3">
    <source>
        <dbReference type="ARBA" id="ARBA00013229"/>
    </source>
</evidence>
<comment type="similarity">
    <text evidence="2">Belongs to the pectinesterase family.</text>
</comment>
<evidence type="ECO:0000256" key="2">
    <source>
        <dbReference type="ARBA" id="ARBA00008891"/>
    </source>
</evidence>
<feature type="chain" id="PRO_5011112223" description="pectinesterase" evidence="6">
    <location>
        <begin position="21"/>
        <end position="388"/>
    </location>
</feature>
<proteinExistence type="inferred from homology"/>
<accession>A0A139A6B8</accession>
<dbReference type="UniPathway" id="UPA00545">
    <property type="reaction ID" value="UER00823"/>
</dbReference>
<evidence type="ECO:0000256" key="4">
    <source>
        <dbReference type="ARBA" id="ARBA00022801"/>
    </source>
</evidence>
<keyword evidence="9" id="KW-1185">Reference proteome</keyword>
<dbReference type="Proteomes" id="UP000070544">
    <property type="component" value="Unassembled WGS sequence"/>
</dbReference>
<dbReference type="Gene3D" id="2.160.20.10">
    <property type="entry name" value="Single-stranded right-handed beta-helix, Pectin lyase-like"/>
    <property type="match status" value="1"/>
</dbReference>
<protein>
    <recommendedName>
        <fullName evidence="3">pectinesterase</fullName>
        <ecNumber evidence="3">3.1.1.11</ecNumber>
    </recommendedName>
</protein>
<dbReference type="PANTHER" id="PTHR31321:SF137">
    <property type="entry name" value="PECTIN METHYL ESTERASE (EUROFUNG)"/>
    <property type="match status" value="1"/>
</dbReference>
<dbReference type="STRING" id="1344416.A0A139A6B8"/>
<dbReference type="Pfam" id="PF01095">
    <property type="entry name" value="Pectinesterase"/>
    <property type="match status" value="1"/>
</dbReference>
<evidence type="ECO:0000313" key="8">
    <source>
        <dbReference type="EMBL" id="KXS12199.1"/>
    </source>
</evidence>
<dbReference type="AlphaFoldDB" id="A0A139A6B8"/>
<sequence length="388" mass="42343">MPKFPILLALLLALPIATLGHSYNRVRCQSPTLDPLEGCPPGTLVVSQSNATGKNVFSSIQAAVASIANLTTPATILVLPGIYTEQVNVTRRAPITLLGQTLSPQSSCRNLVKVYWNNATAGITNSTFDNAYTSVLTVAPTLNASLTGKGPTGFAVPDGTPMGNEDFRAYNIDFENFYRPFTAGPSLALSVSYANASFYHCGFYSYQDTVYIGKIGNTYIYDSIIAGQTDFLYGFGTLWIQSSLLSLRGCGGGITAWKGTNTTFTNMYGVYIVDSEVRKANATLDIKGKCPLGRPWNAQHKSIFANTFFDDTVSGYIKWQDSDPRINNLTFMAVYGSYGPGADEAAWAQNVTKVLTEKEYAPYKSVDRVFKFPFSNKAGNTRWIDWSE</sequence>
<evidence type="ECO:0000313" key="9">
    <source>
        <dbReference type="Proteomes" id="UP000070544"/>
    </source>
</evidence>
<organism evidence="8 9">
    <name type="scientific">Gonapodya prolifera (strain JEL478)</name>
    <name type="common">Monoblepharis prolifera</name>
    <dbReference type="NCBI Taxonomy" id="1344416"/>
    <lineage>
        <taxon>Eukaryota</taxon>
        <taxon>Fungi</taxon>
        <taxon>Fungi incertae sedis</taxon>
        <taxon>Chytridiomycota</taxon>
        <taxon>Chytridiomycota incertae sedis</taxon>
        <taxon>Monoblepharidomycetes</taxon>
        <taxon>Monoblepharidales</taxon>
        <taxon>Gonapodyaceae</taxon>
        <taxon>Gonapodya</taxon>
    </lineage>
</organism>
<reference evidence="8 9" key="1">
    <citation type="journal article" date="2015" name="Genome Biol. Evol.">
        <title>Phylogenomic analyses indicate that early fungi evolved digesting cell walls of algal ancestors of land plants.</title>
        <authorList>
            <person name="Chang Y."/>
            <person name="Wang S."/>
            <person name="Sekimoto S."/>
            <person name="Aerts A.L."/>
            <person name="Choi C."/>
            <person name="Clum A."/>
            <person name="LaButti K.M."/>
            <person name="Lindquist E.A."/>
            <person name="Yee Ngan C."/>
            <person name="Ohm R.A."/>
            <person name="Salamov A.A."/>
            <person name="Grigoriev I.V."/>
            <person name="Spatafora J.W."/>
            <person name="Berbee M.L."/>
        </authorList>
    </citation>
    <scope>NUCLEOTIDE SEQUENCE [LARGE SCALE GENOMIC DNA]</scope>
    <source>
        <strain evidence="8 9">JEL478</strain>
    </source>
</reference>
<dbReference type="OMA" id="WNAANHN"/>
<evidence type="ECO:0000256" key="1">
    <source>
        <dbReference type="ARBA" id="ARBA00005184"/>
    </source>
</evidence>
<keyword evidence="4" id="KW-0378">Hydrolase</keyword>
<dbReference type="EMBL" id="KQ965790">
    <property type="protein sequence ID" value="KXS12199.1"/>
    <property type="molecule type" value="Genomic_DNA"/>
</dbReference>
<evidence type="ECO:0000256" key="5">
    <source>
        <dbReference type="ARBA" id="ARBA00023085"/>
    </source>
</evidence>
<feature type="signal peptide" evidence="6">
    <location>
        <begin position="1"/>
        <end position="20"/>
    </location>
</feature>
<dbReference type="PANTHER" id="PTHR31321">
    <property type="entry name" value="ACYL-COA THIOESTER HYDROLASE YBHC-RELATED"/>
    <property type="match status" value="1"/>
</dbReference>
<dbReference type="GO" id="GO:0045490">
    <property type="term" value="P:pectin catabolic process"/>
    <property type="evidence" value="ECO:0007669"/>
    <property type="project" value="UniProtKB-UniPathway"/>
</dbReference>
<evidence type="ECO:0000256" key="6">
    <source>
        <dbReference type="SAM" id="SignalP"/>
    </source>
</evidence>
<keyword evidence="5" id="KW-0063">Aspartyl esterase</keyword>
<dbReference type="OrthoDB" id="2019149at2759"/>
<dbReference type="InterPro" id="IPR011050">
    <property type="entry name" value="Pectin_lyase_fold/virulence"/>
</dbReference>
<dbReference type="EC" id="3.1.1.11" evidence="3"/>